<evidence type="ECO:0000256" key="7">
    <source>
        <dbReference type="ARBA" id="ARBA00023212"/>
    </source>
</evidence>
<reference evidence="10 11" key="1">
    <citation type="submission" date="2013-05" db="EMBL/GenBank/DDBJ databases">
        <title>Draft genome of the parasitic nematode Anyclostoma ceylanicum.</title>
        <authorList>
            <person name="Mitreva M."/>
        </authorList>
    </citation>
    <scope>NUCLEOTIDE SEQUENCE [LARGE SCALE GENOMIC DNA]</scope>
</reference>
<keyword evidence="2" id="KW-0493">Microtubule</keyword>
<gene>
    <name evidence="10" type="ORF">ANCCEY_05963</name>
</gene>
<keyword evidence="5" id="KW-0175">Coiled coil</keyword>
<dbReference type="EMBL" id="KE124921">
    <property type="protein sequence ID" value="EPB74946.1"/>
    <property type="molecule type" value="Genomic_DNA"/>
</dbReference>
<dbReference type="GO" id="GO:0003777">
    <property type="term" value="F:microtubule motor activity"/>
    <property type="evidence" value="ECO:0007669"/>
    <property type="project" value="InterPro"/>
</dbReference>
<dbReference type="InterPro" id="IPR001752">
    <property type="entry name" value="Kinesin_motor_dom"/>
</dbReference>
<dbReference type="GO" id="GO:0007018">
    <property type="term" value="P:microtubule-based movement"/>
    <property type="evidence" value="ECO:0007669"/>
    <property type="project" value="InterPro"/>
</dbReference>
<dbReference type="GO" id="GO:0005874">
    <property type="term" value="C:microtubule"/>
    <property type="evidence" value="ECO:0007669"/>
    <property type="project" value="UniProtKB-KW"/>
</dbReference>
<keyword evidence="6" id="KW-0505">Motor protein</keyword>
<evidence type="ECO:0000259" key="9">
    <source>
        <dbReference type="PROSITE" id="PS50067"/>
    </source>
</evidence>
<evidence type="ECO:0000313" key="10">
    <source>
        <dbReference type="EMBL" id="EPB74946.1"/>
    </source>
</evidence>
<accession>A0A0D6LXW9</accession>
<organism evidence="10 11">
    <name type="scientific">Ancylostoma ceylanicum</name>
    <dbReference type="NCBI Taxonomy" id="53326"/>
    <lineage>
        <taxon>Eukaryota</taxon>
        <taxon>Metazoa</taxon>
        <taxon>Ecdysozoa</taxon>
        <taxon>Nematoda</taxon>
        <taxon>Chromadorea</taxon>
        <taxon>Rhabditida</taxon>
        <taxon>Rhabditina</taxon>
        <taxon>Rhabditomorpha</taxon>
        <taxon>Strongyloidea</taxon>
        <taxon>Ancylostomatidae</taxon>
        <taxon>Ancylostomatinae</taxon>
        <taxon>Ancylostoma</taxon>
    </lineage>
</organism>
<comment type="subcellular location">
    <subcellularLocation>
        <location evidence="1">Cytoplasm</location>
        <location evidence="1">Cytoskeleton</location>
    </subcellularLocation>
</comment>
<keyword evidence="11" id="KW-1185">Reference proteome</keyword>
<dbReference type="SUPFAM" id="SSF52540">
    <property type="entry name" value="P-loop containing nucleoside triphosphate hydrolases"/>
    <property type="match status" value="1"/>
</dbReference>
<dbReference type="PROSITE" id="PS50067">
    <property type="entry name" value="KINESIN_MOTOR_2"/>
    <property type="match status" value="1"/>
</dbReference>
<evidence type="ECO:0000256" key="2">
    <source>
        <dbReference type="ARBA" id="ARBA00022701"/>
    </source>
</evidence>
<comment type="similarity">
    <text evidence="8">Belongs to the TRAFAC class myosin-kinesin ATPase superfamily. Kinesin family.</text>
</comment>
<proteinExistence type="inferred from homology"/>
<evidence type="ECO:0000256" key="1">
    <source>
        <dbReference type="ARBA" id="ARBA00004245"/>
    </source>
</evidence>
<dbReference type="InterPro" id="IPR036961">
    <property type="entry name" value="Kinesin_motor_dom_sf"/>
</dbReference>
<keyword evidence="7" id="KW-0206">Cytoskeleton</keyword>
<evidence type="ECO:0000256" key="5">
    <source>
        <dbReference type="ARBA" id="ARBA00023054"/>
    </source>
</evidence>
<dbReference type="PANTHER" id="PTHR47968:SF13">
    <property type="entry name" value="KINESIN-LIKE PROTEIN KIF19 ISOFORM X1"/>
    <property type="match status" value="1"/>
</dbReference>
<comment type="caution">
    <text evidence="8">Lacks conserved residue(s) required for the propagation of feature annotation.</text>
</comment>
<evidence type="ECO:0000313" key="11">
    <source>
        <dbReference type="Proteomes" id="UP000054495"/>
    </source>
</evidence>
<evidence type="ECO:0000256" key="8">
    <source>
        <dbReference type="PROSITE-ProRule" id="PRU00283"/>
    </source>
</evidence>
<dbReference type="InterPro" id="IPR027640">
    <property type="entry name" value="Kinesin-like_fam"/>
</dbReference>
<keyword evidence="4" id="KW-0067">ATP-binding</keyword>
<dbReference type="InterPro" id="IPR027417">
    <property type="entry name" value="P-loop_NTPase"/>
</dbReference>
<dbReference type="AlphaFoldDB" id="A0A0D6LXW9"/>
<feature type="domain" description="Kinesin motor" evidence="9">
    <location>
        <begin position="1"/>
        <end position="84"/>
    </location>
</feature>
<dbReference type="PANTHER" id="PTHR47968">
    <property type="entry name" value="CENTROMERE PROTEIN E"/>
    <property type="match status" value="1"/>
</dbReference>
<dbReference type="GO" id="GO:0008017">
    <property type="term" value="F:microtubule binding"/>
    <property type="evidence" value="ECO:0007669"/>
    <property type="project" value="InterPro"/>
</dbReference>
<evidence type="ECO:0000256" key="6">
    <source>
        <dbReference type="ARBA" id="ARBA00023175"/>
    </source>
</evidence>
<dbReference type="Gene3D" id="3.40.850.10">
    <property type="entry name" value="Kinesin motor domain"/>
    <property type="match status" value="1"/>
</dbReference>
<dbReference type="Proteomes" id="UP000054495">
    <property type="component" value="Unassembled WGS sequence"/>
</dbReference>
<sequence length="84" mass="9440">MIGTKERPGLMSLLTQSLYQKINLDEYQVQLSYLEIYNEVIRDLLSPSGGVLDLMEDDKGNIRVPGLSTVRAPNLARFLTVSKI</sequence>
<keyword evidence="7" id="KW-0963">Cytoplasm</keyword>
<evidence type="ECO:0000256" key="4">
    <source>
        <dbReference type="ARBA" id="ARBA00022840"/>
    </source>
</evidence>
<keyword evidence="3" id="KW-0547">Nucleotide-binding</keyword>
<evidence type="ECO:0000256" key="3">
    <source>
        <dbReference type="ARBA" id="ARBA00022741"/>
    </source>
</evidence>
<dbReference type="GO" id="GO:0005524">
    <property type="term" value="F:ATP binding"/>
    <property type="evidence" value="ECO:0007669"/>
    <property type="project" value="UniProtKB-KW"/>
</dbReference>
<name>A0A0D6LXW9_9BILA</name>
<protein>
    <recommendedName>
        <fullName evidence="9">Kinesin motor domain-containing protein</fullName>
    </recommendedName>
</protein>
<dbReference type="Pfam" id="PF00225">
    <property type="entry name" value="Kinesin"/>
    <property type="match status" value="1"/>
</dbReference>